<name>A0A402BD12_9CHLR</name>
<dbReference type="EMBL" id="BIFT01000002">
    <property type="protein sequence ID" value="GCE29226.1"/>
    <property type="molecule type" value="Genomic_DNA"/>
</dbReference>
<dbReference type="AlphaFoldDB" id="A0A402BD12"/>
<gene>
    <name evidence="1" type="ORF">KDA_47100</name>
</gene>
<keyword evidence="2" id="KW-1185">Reference proteome</keyword>
<reference evidence="2" key="1">
    <citation type="submission" date="2018-12" db="EMBL/GenBank/DDBJ databases">
        <title>Tengunoibacter tsumagoiensis gen. nov., sp. nov., Dictyobacter kobayashii sp. nov., D. alpinus sp. nov., and D. joshuensis sp. nov. and description of Dictyobacteraceae fam. nov. within the order Ktedonobacterales isolated from Tengu-no-mugimeshi.</title>
        <authorList>
            <person name="Wang C.M."/>
            <person name="Zheng Y."/>
            <person name="Sakai Y."/>
            <person name="Toyoda A."/>
            <person name="Minakuchi Y."/>
            <person name="Abe K."/>
            <person name="Yokota A."/>
            <person name="Yabe S."/>
        </authorList>
    </citation>
    <scope>NUCLEOTIDE SEQUENCE [LARGE SCALE GENOMIC DNA]</scope>
    <source>
        <strain evidence="2">Uno16</strain>
    </source>
</reference>
<comment type="caution">
    <text evidence="1">The sequence shown here is derived from an EMBL/GenBank/DDBJ whole genome shotgun (WGS) entry which is preliminary data.</text>
</comment>
<proteinExistence type="predicted"/>
<evidence type="ECO:0000313" key="1">
    <source>
        <dbReference type="EMBL" id="GCE29226.1"/>
    </source>
</evidence>
<protein>
    <submittedName>
        <fullName evidence="1">Uncharacterized protein</fullName>
    </submittedName>
</protein>
<accession>A0A402BD12</accession>
<organism evidence="1 2">
    <name type="scientific">Dictyobacter alpinus</name>
    <dbReference type="NCBI Taxonomy" id="2014873"/>
    <lineage>
        <taxon>Bacteria</taxon>
        <taxon>Bacillati</taxon>
        <taxon>Chloroflexota</taxon>
        <taxon>Ktedonobacteria</taxon>
        <taxon>Ktedonobacterales</taxon>
        <taxon>Dictyobacteraceae</taxon>
        <taxon>Dictyobacter</taxon>
    </lineage>
</organism>
<evidence type="ECO:0000313" key="2">
    <source>
        <dbReference type="Proteomes" id="UP000287171"/>
    </source>
</evidence>
<sequence length="106" mass="12226">MLQVHSWEDLFRRVLLPTESQPEEPQFESLRASNLGQYLRWIAEYGEGYPPAVVPERQSNEWSGLLKEEWLTGGIRSVVYVVCLVLYGTVHDSVGWRYPRGASTRT</sequence>
<dbReference type="Proteomes" id="UP000287171">
    <property type="component" value="Unassembled WGS sequence"/>
</dbReference>